<protein>
    <submittedName>
        <fullName evidence="1">Uncharacterized protein</fullName>
    </submittedName>
</protein>
<evidence type="ECO:0000313" key="2">
    <source>
        <dbReference type="Proteomes" id="UP000299102"/>
    </source>
</evidence>
<comment type="caution">
    <text evidence="1">The sequence shown here is derived from an EMBL/GenBank/DDBJ whole genome shotgun (WGS) entry which is preliminary data.</text>
</comment>
<sequence length="101" mass="11552">MEGSARVALENLSQPNWWRAKEGLRIKRPNGTSLHETVDGCRRSERGTKIASCDGLWCFEYSCERLLLHIYKPNELTLDEDCDSIIRSAEGYRYIGSSKGR</sequence>
<name>A0A4C1VQS5_EUMVA</name>
<gene>
    <name evidence="1" type="ORF">EVAR_36443_1</name>
</gene>
<dbReference type="AlphaFoldDB" id="A0A4C1VQS5"/>
<keyword evidence="2" id="KW-1185">Reference proteome</keyword>
<organism evidence="1 2">
    <name type="scientific">Eumeta variegata</name>
    <name type="common">Bagworm moth</name>
    <name type="synonym">Eumeta japonica</name>
    <dbReference type="NCBI Taxonomy" id="151549"/>
    <lineage>
        <taxon>Eukaryota</taxon>
        <taxon>Metazoa</taxon>
        <taxon>Ecdysozoa</taxon>
        <taxon>Arthropoda</taxon>
        <taxon>Hexapoda</taxon>
        <taxon>Insecta</taxon>
        <taxon>Pterygota</taxon>
        <taxon>Neoptera</taxon>
        <taxon>Endopterygota</taxon>
        <taxon>Lepidoptera</taxon>
        <taxon>Glossata</taxon>
        <taxon>Ditrysia</taxon>
        <taxon>Tineoidea</taxon>
        <taxon>Psychidae</taxon>
        <taxon>Oiketicinae</taxon>
        <taxon>Eumeta</taxon>
    </lineage>
</organism>
<proteinExistence type="predicted"/>
<dbReference type="EMBL" id="BGZK01000386">
    <property type="protein sequence ID" value="GBP40707.1"/>
    <property type="molecule type" value="Genomic_DNA"/>
</dbReference>
<dbReference type="Proteomes" id="UP000299102">
    <property type="component" value="Unassembled WGS sequence"/>
</dbReference>
<reference evidence="1 2" key="1">
    <citation type="journal article" date="2019" name="Commun. Biol.">
        <title>The bagworm genome reveals a unique fibroin gene that provides high tensile strength.</title>
        <authorList>
            <person name="Kono N."/>
            <person name="Nakamura H."/>
            <person name="Ohtoshi R."/>
            <person name="Tomita M."/>
            <person name="Numata K."/>
            <person name="Arakawa K."/>
        </authorList>
    </citation>
    <scope>NUCLEOTIDE SEQUENCE [LARGE SCALE GENOMIC DNA]</scope>
</reference>
<accession>A0A4C1VQS5</accession>
<evidence type="ECO:0000313" key="1">
    <source>
        <dbReference type="EMBL" id="GBP40707.1"/>
    </source>
</evidence>